<evidence type="ECO:0000256" key="3">
    <source>
        <dbReference type="ARBA" id="ARBA00022679"/>
    </source>
</evidence>
<evidence type="ECO:0000256" key="1">
    <source>
        <dbReference type="ARBA" id="ARBA00010815"/>
    </source>
</evidence>
<dbReference type="Gene3D" id="3.40.50.150">
    <property type="entry name" value="Vaccinia Virus protein VP39"/>
    <property type="match status" value="1"/>
</dbReference>
<accession>A0A8I1GE95</accession>
<comment type="caution">
    <text evidence="7">The sequence shown here is derived from an EMBL/GenBank/DDBJ whole genome shotgun (WGS) entry which is preliminary data.</text>
</comment>
<keyword evidence="3 7" id="KW-0808">Transferase</keyword>
<evidence type="ECO:0000313" key="7">
    <source>
        <dbReference type="EMBL" id="MBJ7543179.1"/>
    </source>
</evidence>
<dbReference type="GO" id="GO:0008610">
    <property type="term" value="P:lipid biosynthetic process"/>
    <property type="evidence" value="ECO:0007669"/>
    <property type="project" value="InterPro"/>
</dbReference>
<name>A0A8I1GE95_9HYPH</name>
<dbReference type="GO" id="GO:0008168">
    <property type="term" value="F:methyltransferase activity"/>
    <property type="evidence" value="ECO:0007669"/>
    <property type="project" value="UniProtKB-KW"/>
</dbReference>
<keyword evidence="4" id="KW-0949">S-adenosyl-L-methionine</keyword>
<keyword evidence="5" id="KW-0443">Lipid metabolism</keyword>
<gene>
    <name evidence="7" type="ORF">JDN41_06370</name>
</gene>
<dbReference type="Pfam" id="PF02353">
    <property type="entry name" value="CMAS"/>
    <property type="match status" value="1"/>
</dbReference>
<feature type="active site" evidence="6">
    <location>
        <position position="381"/>
    </location>
</feature>
<keyword evidence="2 7" id="KW-0489">Methyltransferase</keyword>
<dbReference type="PIRSF" id="PIRSF003085">
    <property type="entry name" value="CMAS"/>
    <property type="match status" value="1"/>
</dbReference>
<evidence type="ECO:0000256" key="6">
    <source>
        <dbReference type="PIRSR" id="PIRSR003085-1"/>
    </source>
</evidence>
<dbReference type="PANTHER" id="PTHR43667">
    <property type="entry name" value="CYCLOPROPANE-FATTY-ACYL-PHOSPHOLIPID SYNTHASE"/>
    <property type="match status" value="1"/>
</dbReference>
<dbReference type="EMBL" id="JAEMUK010000011">
    <property type="protein sequence ID" value="MBJ7543179.1"/>
    <property type="molecule type" value="Genomic_DNA"/>
</dbReference>
<evidence type="ECO:0000256" key="2">
    <source>
        <dbReference type="ARBA" id="ARBA00022603"/>
    </source>
</evidence>
<dbReference type="Proteomes" id="UP000623250">
    <property type="component" value="Unassembled WGS sequence"/>
</dbReference>
<comment type="similarity">
    <text evidence="1">Belongs to the CFA/CMAS family.</text>
</comment>
<dbReference type="InterPro" id="IPR003333">
    <property type="entry name" value="CMAS"/>
</dbReference>
<dbReference type="SUPFAM" id="SSF53335">
    <property type="entry name" value="S-adenosyl-L-methionine-dependent methyltransferases"/>
    <property type="match status" value="1"/>
</dbReference>
<sequence>MVHEITHQVEDRRTASSWPLWRVLATVVREGHLRARDCRGEVRVFGDREGKPLAVRFVTGKVQRAFLADPQLGFAEGWMDGDIEIESGTLYELLALFAKNLTRKDFPLWMRAGDKYRRLTRFARQWNDTISARRNVKRHYDLPGALYELFLDKDRQYSCAYFEKGDEPLDEAQIAKKRHIAKKLCLAPRQRVLDIGCGWGGLALHLARERGARVVGVTLSEEQEAYAKKRIEAGEAGAGAVDVRLTDYRSIDEKFDRIVSVGMFEHVGVPNYRAFFRKVEDCLEDDGVALLHTIGRLSGPGHTNAFIAKYIFPGGYIPSLSEIVPSVEKSGLLITDVEVLRLHYADTLAIWRQNFERNRSKASAMLSERFCRMWEYYLAGCEVSFRYYDLCVFQIQLAKRIETVPRTRAYLCP</sequence>
<dbReference type="AlphaFoldDB" id="A0A8I1GE95"/>
<evidence type="ECO:0000256" key="4">
    <source>
        <dbReference type="ARBA" id="ARBA00022691"/>
    </source>
</evidence>
<dbReference type="RefSeq" id="WP_037233964.1">
    <property type="nucleotide sequence ID" value="NZ_JAEMUK010000011.1"/>
</dbReference>
<evidence type="ECO:0000256" key="5">
    <source>
        <dbReference type="ARBA" id="ARBA00023098"/>
    </source>
</evidence>
<dbReference type="InterPro" id="IPR029063">
    <property type="entry name" value="SAM-dependent_MTases_sf"/>
</dbReference>
<evidence type="ECO:0000313" key="8">
    <source>
        <dbReference type="Proteomes" id="UP000623250"/>
    </source>
</evidence>
<organism evidence="7 8">
    <name type="scientific">Rhodomicrobium udaipurense</name>
    <dbReference type="NCBI Taxonomy" id="1202716"/>
    <lineage>
        <taxon>Bacteria</taxon>
        <taxon>Pseudomonadati</taxon>
        <taxon>Pseudomonadota</taxon>
        <taxon>Alphaproteobacteria</taxon>
        <taxon>Hyphomicrobiales</taxon>
        <taxon>Hyphomicrobiaceae</taxon>
        <taxon>Rhodomicrobium</taxon>
    </lineage>
</organism>
<protein>
    <submittedName>
        <fullName evidence="7">Class I SAM-dependent methyltransferase</fullName>
    </submittedName>
</protein>
<dbReference type="CDD" id="cd02440">
    <property type="entry name" value="AdoMet_MTases"/>
    <property type="match status" value="1"/>
</dbReference>
<dbReference type="PANTHER" id="PTHR43667:SF1">
    <property type="entry name" value="CYCLOPROPANE-FATTY-ACYL-PHOSPHOLIPID SYNTHASE"/>
    <property type="match status" value="1"/>
</dbReference>
<proteinExistence type="inferred from homology"/>
<dbReference type="InterPro" id="IPR050723">
    <property type="entry name" value="CFA/CMAS"/>
</dbReference>
<reference evidence="7 8" key="1">
    <citation type="submission" date="2020-12" db="EMBL/GenBank/DDBJ databases">
        <title>Revised draft genomes of Rhodomicrobium vannielii ATCC 17100 and Rhodomicrobium udaipurense JA643.</title>
        <authorList>
            <person name="Conners E.M."/>
            <person name="Davenport E.J."/>
            <person name="Bose A."/>
        </authorList>
    </citation>
    <scope>NUCLEOTIDE SEQUENCE [LARGE SCALE GENOMIC DNA]</scope>
    <source>
        <strain evidence="7 8">JA643</strain>
    </source>
</reference>
<keyword evidence="8" id="KW-1185">Reference proteome</keyword>
<dbReference type="GO" id="GO:0032259">
    <property type="term" value="P:methylation"/>
    <property type="evidence" value="ECO:0007669"/>
    <property type="project" value="UniProtKB-KW"/>
</dbReference>